<keyword evidence="1" id="KW-0472">Membrane</keyword>
<dbReference type="PANTHER" id="PTHR37350:SF1">
    <property type="entry name" value="PROTEIN GAPT"/>
    <property type="match status" value="1"/>
</dbReference>
<dbReference type="GO" id="GO:0001782">
    <property type="term" value="P:B cell homeostasis"/>
    <property type="evidence" value="ECO:0007669"/>
    <property type="project" value="TreeGrafter"/>
</dbReference>
<dbReference type="EMBL" id="CABDUW010001362">
    <property type="protein sequence ID" value="VTJ80913.1"/>
    <property type="molecule type" value="Genomic_DNA"/>
</dbReference>
<dbReference type="PANTHER" id="PTHR37350">
    <property type="entry name" value="PROTEIN GAPT"/>
    <property type="match status" value="1"/>
</dbReference>
<evidence type="ECO:0000256" key="1">
    <source>
        <dbReference type="SAM" id="Phobius"/>
    </source>
</evidence>
<dbReference type="InterPro" id="IPR021082">
    <property type="entry name" value="Protein_GAPT"/>
</dbReference>
<organism evidence="4 5">
    <name type="scientific">Marmota monax</name>
    <name type="common">Woodchuck</name>
    <dbReference type="NCBI Taxonomy" id="9995"/>
    <lineage>
        <taxon>Eukaryota</taxon>
        <taxon>Metazoa</taxon>
        <taxon>Chordata</taxon>
        <taxon>Craniata</taxon>
        <taxon>Vertebrata</taxon>
        <taxon>Euteleostomi</taxon>
        <taxon>Mammalia</taxon>
        <taxon>Eutheria</taxon>
        <taxon>Euarchontoglires</taxon>
        <taxon>Glires</taxon>
        <taxon>Rodentia</taxon>
        <taxon>Sciuromorpha</taxon>
        <taxon>Sciuridae</taxon>
        <taxon>Xerinae</taxon>
        <taxon>Marmotini</taxon>
        <taxon>Marmota</taxon>
    </lineage>
</organism>
<feature type="transmembrane region" description="Helical" evidence="1">
    <location>
        <begin position="141"/>
        <end position="164"/>
    </location>
</feature>
<dbReference type="GO" id="GO:0016020">
    <property type="term" value="C:membrane"/>
    <property type="evidence" value="ECO:0007669"/>
    <property type="project" value="InterPro"/>
</dbReference>
<evidence type="ECO:0000313" key="5">
    <source>
        <dbReference type="Proteomes" id="UP000335636"/>
    </source>
</evidence>
<evidence type="ECO:0000256" key="2">
    <source>
        <dbReference type="SAM" id="SignalP"/>
    </source>
</evidence>
<dbReference type="GO" id="GO:0002322">
    <property type="term" value="P:B cell proliferation involved in immune response"/>
    <property type="evidence" value="ECO:0007669"/>
    <property type="project" value="TreeGrafter"/>
</dbReference>
<accession>A0A5E4CGF4</accession>
<dbReference type="Pfam" id="PF11770">
    <property type="entry name" value="GAPT"/>
    <property type="match status" value="1"/>
</dbReference>
<protein>
    <submittedName>
        <fullName evidence="3">Protein GAPT</fullName>
    </submittedName>
</protein>
<keyword evidence="2" id="KW-0732">Signal</keyword>
<reference evidence="3" key="2">
    <citation type="submission" date="2020-08" db="EMBL/GenBank/DDBJ databases">
        <authorList>
            <person name="Shumante A."/>
            <person name="Zimin A.V."/>
            <person name="Puiu D."/>
            <person name="Salzberg S.L."/>
        </authorList>
    </citation>
    <scope>NUCLEOTIDE SEQUENCE</scope>
    <source>
        <strain evidence="3">WC2-LM</strain>
        <tissue evidence="3">Liver</tissue>
    </source>
</reference>
<reference evidence="4 5" key="1">
    <citation type="submission" date="2019-04" db="EMBL/GenBank/DDBJ databases">
        <authorList>
            <person name="Alioto T."/>
            <person name="Alioto T."/>
        </authorList>
    </citation>
    <scope>NUCLEOTIDE SEQUENCE [LARGE SCALE GENOMIC DNA]</scope>
</reference>
<evidence type="ECO:0000313" key="3">
    <source>
        <dbReference type="EMBL" id="KAF7465023.1"/>
    </source>
</evidence>
<dbReference type="EMBL" id="WJEC01007965">
    <property type="protein sequence ID" value="KAF7465023.1"/>
    <property type="molecule type" value="Genomic_DNA"/>
</dbReference>
<proteinExistence type="predicted"/>
<dbReference type="Proteomes" id="UP000335636">
    <property type="component" value="Unassembled WGS sequence"/>
</dbReference>
<name>A0A5E4CGF4_MARMO</name>
<feature type="signal peptide" evidence="2">
    <location>
        <begin position="1"/>
        <end position="23"/>
    </location>
</feature>
<keyword evidence="5" id="KW-1185">Reference proteome</keyword>
<keyword evidence="1" id="KW-0812">Transmembrane</keyword>
<dbReference type="Proteomes" id="UP000662637">
    <property type="component" value="Unassembled WGS sequence"/>
</dbReference>
<dbReference type="PRINTS" id="PR02077">
    <property type="entry name" value="PROTEINGAPT"/>
</dbReference>
<dbReference type="AlphaFoldDB" id="A0A5E4CGF4"/>
<evidence type="ECO:0000313" key="4">
    <source>
        <dbReference type="EMBL" id="VTJ80913.1"/>
    </source>
</evidence>
<feature type="chain" id="PRO_5036140363" evidence="2">
    <location>
        <begin position="24"/>
        <end position="288"/>
    </location>
</feature>
<gene>
    <name evidence="3" type="ORF">GHT09_005392</name>
    <name evidence="4" type="ORF">MONAX_5E003146</name>
</gene>
<sequence length="288" mass="32872">MADNITFVYLSFLLCCYLPLTSASFCDPLIEKKVEWIKIPPDTVQLYINDCNVNSIQYTESHLSKLSLLNITSRCIRTLPDNVLSDLEKKCRRKLPISFLNSTSLYRITSVCTCEFITDNPKPLNNTVCAEMLKSCGNTSVAISVGISLLVLLVVCGIGCVWHWKHRNNTRFTLPRFLQRRNSRKKDLAKTFCLSPHIVGSRPKISAETQSHRPSVRGTRMQANYENVEMGPPKANKETDKGLYENTQQINFREHMYGSETSCDYYNFQKPVASEAQDEDIYILPDSY</sequence>
<keyword evidence="1" id="KW-1133">Transmembrane helix</keyword>